<organism evidence="5 6">
    <name type="scientific">Caecibacteroides pullorum</name>
    <dbReference type="NCBI Taxonomy" id="2725562"/>
    <lineage>
        <taxon>Bacteria</taxon>
        <taxon>Pseudomonadati</taxon>
        <taxon>Bacteroidota</taxon>
        <taxon>Bacteroidia</taxon>
        <taxon>Bacteroidales</taxon>
        <taxon>Bacteroidaceae</taxon>
        <taxon>Caecibacteroides</taxon>
    </lineage>
</organism>
<dbReference type="InterPro" id="IPR024930">
    <property type="entry name" value="Skp_dom_sf"/>
</dbReference>
<reference evidence="5 6" key="1">
    <citation type="journal article" date="2021" name="Sci. Rep.">
        <title>The distribution of antibiotic resistance genes in chicken gut microbiota commensals.</title>
        <authorList>
            <person name="Juricova H."/>
            <person name="Matiasovicova J."/>
            <person name="Kubasova T."/>
            <person name="Cejkova D."/>
            <person name="Rychlik I."/>
        </authorList>
    </citation>
    <scope>NUCLEOTIDE SEQUENCE [LARGE SCALE GENOMIC DNA]</scope>
    <source>
        <strain evidence="5 6">An421</strain>
    </source>
</reference>
<dbReference type="PANTHER" id="PTHR35089:SF1">
    <property type="entry name" value="CHAPERONE PROTEIN SKP"/>
    <property type="match status" value="1"/>
</dbReference>
<dbReference type="Pfam" id="PF03938">
    <property type="entry name" value="OmpH"/>
    <property type="match status" value="1"/>
</dbReference>
<evidence type="ECO:0000256" key="1">
    <source>
        <dbReference type="ARBA" id="ARBA00009091"/>
    </source>
</evidence>
<gene>
    <name evidence="5" type="ORF">H6D15_05835</name>
</gene>
<accession>A0AA40ZT48</accession>
<protein>
    <submittedName>
        <fullName evidence="5">OmpH family outer membrane protein</fullName>
    </submittedName>
</protein>
<dbReference type="Gene3D" id="3.30.910.20">
    <property type="entry name" value="Skp domain"/>
    <property type="match status" value="1"/>
</dbReference>
<dbReference type="GO" id="GO:0051082">
    <property type="term" value="F:unfolded protein binding"/>
    <property type="evidence" value="ECO:0007669"/>
    <property type="project" value="InterPro"/>
</dbReference>
<keyword evidence="3" id="KW-0175">Coiled coil</keyword>
<dbReference type="InterPro" id="IPR005632">
    <property type="entry name" value="Chaperone_Skp"/>
</dbReference>
<dbReference type="AlphaFoldDB" id="A0AA40ZT48"/>
<feature type="coiled-coil region" evidence="3">
    <location>
        <begin position="35"/>
        <end position="102"/>
    </location>
</feature>
<comment type="caution">
    <text evidence="5">The sequence shown here is derived from an EMBL/GenBank/DDBJ whole genome shotgun (WGS) entry which is preliminary data.</text>
</comment>
<evidence type="ECO:0000256" key="3">
    <source>
        <dbReference type="SAM" id="Coils"/>
    </source>
</evidence>
<dbReference type="GO" id="GO:0050821">
    <property type="term" value="P:protein stabilization"/>
    <property type="evidence" value="ECO:0007669"/>
    <property type="project" value="TreeGrafter"/>
</dbReference>
<keyword evidence="2 4" id="KW-0732">Signal</keyword>
<dbReference type="RefSeq" id="WP_021848283.1">
    <property type="nucleotide sequence ID" value="NZ_JAAZTS010000005.1"/>
</dbReference>
<feature type="signal peptide" evidence="4">
    <location>
        <begin position="1"/>
        <end position="19"/>
    </location>
</feature>
<dbReference type="EMBL" id="JACJMO010000005">
    <property type="protein sequence ID" value="MBM6857124.1"/>
    <property type="molecule type" value="Genomic_DNA"/>
</dbReference>
<evidence type="ECO:0000313" key="6">
    <source>
        <dbReference type="Proteomes" id="UP000698924"/>
    </source>
</evidence>
<dbReference type="Proteomes" id="UP000698924">
    <property type="component" value="Unassembled WGS sequence"/>
</dbReference>
<sequence>MKKSVFTLLLLTIFSVATHAQKFALIDMEYILENIPAYESANQQLEQASKQWQAEIEKAGQEAKNLYESYQATAKSMTEAQRTQKENEIVEKEKSLAELRRKYFGPEGELYKKREALIGPIQDQIYNAVKEIATQRGYAVVTDRASASSIIFASPDIDISNEVLARLGYSN</sequence>
<name>A0AA40ZT48_9BACT</name>
<keyword evidence="6" id="KW-1185">Reference proteome</keyword>
<dbReference type="GO" id="GO:0005829">
    <property type="term" value="C:cytosol"/>
    <property type="evidence" value="ECO:0007669"/>
    <property type="project" value="TreeGrafter"/>
</dbReference>
<proteinExistence type="inferred from homology"/>
<feature type="chain" id="PRO_5041345340" evidence="4">
    <location>
        <begin position="20"/>
        <end position="171"/>
    </location>
</feature>
<dbReference type="SUPFAM" id="SSF111384">
    <property type="entry name" value="OmpH-like"/>
    <property type="match status" value="1"/>
</dbReference>
<evidence type="ECO:0000313" key="5">
    <source>
        <dbReference type="EMBL" id="MBM6857124.1"/>
    </source>
</evidence>
<dbReference type="SMART" id="SM00935">
    <property type="entry name" value="OmpH"/>
    <property type="match status" value="1"/>
</dbReference>
<dbReference type="PANTHER" id="PTHR35089">
    <property type="entry name" value="CHAPERONE PROTEIN SKP"/>
    <property type="match status" value="1"/>
</dbReference>
<evidence type="ECO:0000256" key="2">
    <source>
        <dbReference type="ARBA" id="ARBA00022729"/>
    </source>
</evidence>
<evidence type="ECO:0000256" key="4">
    <source>
        <dbReference type="SAM" id="SignalP"/>
    </source>
</evidence>
<comment type="similarity">
    <text evidence="1">Belongs to the Skp family.</text>
</comment>